<dbReference type="InterPro" id="IPR023296">
    <property type="entry name" value="Glyco_hydro_beta-prop_sf"/>
</dbReference>
<evidence type="ECO:0000313" key="1">
    <source>
        <dbReference type="EMBL" id="SHI56626.1"/>
    </source>
</evidence>
<dbReference type="PROSITE" id="PS51257">
    <property type="entry name" value="PROKAR_LIPOPROTEIN"/>
    <property type="match status" value="1"/>
</dbReference>
<reference evidence="1 2" key="1">
    <citation type="submission" date="2016-11" db="EMBL/GenBank/DDBJ databases">
        <authorList>
            <person name="Jaros S."/>
            <person name="Januszkiewicz K."/>
            <person name="Wedrychowicz H."/>
        </authorList>
    </citation>
    <scope>NUCLEOTIDE SEQUENCE [LARGE SCALE GENOMIC DNA]</scope>
    <source>
        <strain evidence="1 2">CGMCC 1.8863</strain>
    </source>
</reference>
<dbReference type="EMBL" id="FQYX01000003">
    <property type="protein sequence ID" value="SHI56626.1"/>
    <property type="molecule type" value="Genomic_DNA"/>
</dbReference>
<dbReference type="Proteomes" id="UP000184231">
    <property type="component" value="Unassembled WGS sequence"/>
</dbReference>
<evidence type="ECO:0000313" key="2">
    <source>
        <dbReference type="Proteomes" id="UP000184231"/>
    </source>
</evidence>
<dbReference type="Gene3D" id="2.115.10.20">
    <property type="entry name" value="Glycosyl hydrolase domain, family 43"/>
    <property type="match status" value="2"/>
</dbReference>
<dbReference type="AlphaFoldDB" id="A0A1M6C6J0"/>
<organism evidence="1 2">
    <name type="scientific">Arenibacter nanhaiticus</name>
    <dbReference type="NCBI Taxonomy" id="558155"/>
    <lineage>
        <taxon>Bacteria</taxon>
        <taxon>Pseudomonadati</taxon>
        <taxon>Bacteroidota</taxon>
        <taxon>Flavobacteriia</taxon>
        <taxon>Flavobacteriales</taxon>
        <taxon>Flavobacteriaceae</taxon>
        <taxon>Arenibacter</taxon>
    </lineage>
</organism>
<dbReference type="OrthoDB" id="9801455at2"/>
<accession>A0A1M6C6J0</accession>
<name>A0A1M6C6J0_9FLAO</name>
<dbReference type="SUPFAM" id="SSF75005">
    <property type="entry name" value="Arabinanase/levansucrase/invertase"/>
    <property type="match status" value="1"/>
</dbReference>
<keyword evidence="2" id="KW-1185">Reference proteome</keyword>
<evidence type="ECO:0008006" key="3">
    <source>
        <dbReference type="Google" id="ProtNLM"/>
    </source>
</evidence>
<gene>
    <name evidence="1" type="ORF">SAMN04487911_10399</name>
</gene>
<sequence>MKRLHIIFVGSLFFGMLSCGSKNEAEITSDKSVLERAEIPYLKGESRQIFEPKPSEDFDENKWFTNDHCFVVDKDGMLHWFGINNPFPPKGKELYRYHPYLGHLTSDSATENWRREPFAINEIEGTEYIGAPFVIWHEETERWAMVVEQWREKRQLEVYWSDDLVDWENNKQAILPNKLWVGTRDPHIMKGNDGKYWIHVVATGNKGAKQSQVLRIRTKDFITFEDPETILGINDNNWATLIESPFLIERNGLYYLFFTYAHRRYAETIVVVSEDPDYFDYEKNTLTTLFGHAAEIVSYKGKEYITSCGPEDAQYLNNHGVTMAELGWLRQPEKPKESKITQKNN</sequence>
<dbReference type="RefSeq" id="WP_072763168.1">
    <property type="nucleotide sequence ID" value="NZ_FQYX01000003.1"/>
</dbReference>
<proteinExistence type="predicted"/>
<protein>
    <recommendedName>
        <fullName evidence="3">Glycosyl hydrolases family 43</fullName>
    </recommendedName>
</protein>
<dbReference type="STRING" id="558155.SAMN04487911_10399"/>